<dbReference type="SUPFAM" id="SSF53335">
    <property type="entry name" value="S-adenosyl-L-methionine-dependent methyltransferases"/>
    <property type="match status" value="1"/>
</dbReference>
<reference evidence="8 9" key="1">
    <citation type="submission" date="2018-10" db="EMBL/GenBank/DDBJ databases">
        <title>Phylogenomics of Brevibacillus.</title>
        <authorList>
            <person name="Dunlap C."/>
        </authorList>
    </citation>
    <scope>NUCLEOTIDE SEQUENCE [LARGE SCALE GENOMIC DNA]</scope>
    <source>
        <strain evidence="8 9">DSM 100115</strain>
    </source>
</reference>
<feature type="active site" evidence="5">
    <location>
        <position position="77"/>
    </location>
</feature>
<accession>A0A3M8B7Z2</accession>
<dbReference type="InterPro" id="IPR050750">
    <property type="entry name" value="C5-MTase"/>
</dbReference>
<evidence type="ECO:0000256" key="6">
    <source>
        <dbReference type="RuleBase" id="RU000416"/>
    </source>
</evidence>
<evidence type="ECO:0000256" key="7">
    <source>
        <dbReference type="RuleBase" id="RU000417"/>
    </source>
</evidence>
<dbReference type="PRINTS" id="PR00105">
    <property type="entry name" value="C5METTRFRASE"/>
</dbReference>
<evidence type="ECO:0000313" key="8">
    <source>
        <dbReference type="EMBL" id="RNB59422.1"/>
    </source>
</evidence>
<proteinExistence type="inferred from homology"/>
<evidence type="ECO:0000256" key="3">
    <source>
        <dbReference type="ARBA" id="ARBA00022691"/>
    </source>
</evidence>
<evidence type="ECO:0000313" key="9">
    <source>
        <dbReference type="Proteomes" id="UP000268829"/>
    </source>
</evidence>
<evidence type="ECO:0000256" key="5">
    <source>
        <dbReference type="PROSITE-ProRule" id="PRU01016"/>
    </source>
</evidence>
<protein>
    <recommendedName>
        <fullName evidence="7">Cytosine-specific methyltransferase</fullName>
        <ecNumber evidence="7">2.1.1.37</ecNumber>
    </recommendedName>
</protein>
<dbReference type="InterPro" id="IPR018117">
    <property type="entry name" value="C5_DNA_meth_AS"/>
</dbReference>
<dbReference type="InterPro" id="IPR029063">
    <property type="entry name" value="SAM-dependent_MTases_sf"/>
</dbReference>
<dbReference type="CDD" id="cd00315">
    <property type="entry name" value="Cyt_C5_DNA_methylase"/>
    <property type="match status" value="1"/>
</dbReference>
<dbReference type="GO" id="GO:0003886">
    <property type="term" value="F:DNA (cytosine-5-)-methyltransferase activity"/>
    <property type="evidence" value="ECO:0007669"/>
    <property type="project" value="UniProtKB-EC"/>
</dbReference>
<gene>
    <name evidence="8" type="primary">dcm</name>
    <name evidence="8" type="ORF">EDM57_04580</name>
</gene>
<dbReference type="GO" id="GO:0032259">
    <property type="term" value="P:methylation"/>
    <property type="evidence" value="ECO:0007669"/>
    <property type="project" value="UniProtKB-KW"/>
</dbReference>
<comment type="catalytic activity">
    <reaction evidence="7">
        <text>a 2'-deoxycytidine in DNA + S-adenosyl-L-methionine = a 5-methyl-2'-deoxycytidine in DNA + S-adenosyl-L-homocysteine + H(+)</text>
        <dbReference type="Rhea" id="RHEA:13681"/>
        <dbReference type="Rhea" id="RHEA-COMP:11369"/>
        <dbReference type="Rhea" id="RHEA-COMP:11370"/>
        <dbReference type="ChEBI" id="CHEBI:15378"/>
        <dbReference type="ChEBI" id="CHEBI:57856"/>
        <dbReference type="ChEBI" id="CHEBI:59789"/>
        <dbReference type="ChEBI" id="CHEBI:85452"/>
        <dbReference type="ChEBI" id="CHEBI:85454"/>
        <dbReference type="EC" id="2.1.1.37"/>
    </reaction>
</comment>
<sequence length="483" mass="54090">MSKIKVCSLFSGIGGFETGIFNAIGRENVEVVFASEIDKYATKAYEIIYGFKPHGDITKISAEHIPDHDVLVGGFPCQAFSVAGKRLGFEDTRGTLFFEIVRIASKKKPKALILENVKGLVNHNKGSTLETILLTLSDIGYVVDFQVINSKHFDVPQNRERIIIVALRDIEAEEWIISGNDIVAKAKKKLKNADGIKTFNFKFPEQNKVNKIIKDILEDNVDEKYYISEEKTRNLLEQLTSKQQESLTDRSIIDPMAKGMDGLRIYSDMCPTLQSRDYKEPRKVVEIDLQQVGYIDKNAQGNRVYDTNGISATVASQTGGLGGSGGGVYLVKEPELAMVGLLDIKGNECIRRVYDPEGISPTITTMEGGNREPKIIVEDNDYLSCSFRTRSYKGQEQQLEIRSDAVSNTITSVSKDSMILEKPKYRIRKLTPLECFRLQGFPDEYYHKLVEAGISNSQLYKMAGNAVTTNKITAVFKNLINYI</sequence>
<dbReference type="EC" id="2.1.1.37" evidence="7"/>
<dbReference type="Proteomes" id="UP000268829">
    <property type="component" value="Unassembled WGS sequence"/>
</dbReference>
<dbReference type="Pfam" id="PF00145">
    <property type="entry name" value="DNA_methylase"/>
    <property type="match status" value="1"/>
</dbReference>
<evidence type="ECO:0000256" key="1">
    <source>
        <dbReference type="ARBA" id="ARBA00022603"/>
    </source>
</evidence>
<keyword evidence="3 5" id="KW-0949">S-adenosyl-L-methionine</keyword>
<keyword evidence="2 5" id="KW-0808">Transferase</keyword>
<dbReference type="EMBL" id="RHHS01000013">
    <property type="protein sequence ID" value="RNB59422.1"/>
    <property type="molecule type" value="Genomic_DNA"/>
</dbReference>
<dbReference type="RefSeq" id="WP_122903589.1">
    <property type="nucleotide sequence ID" value="NZ_RHHS01000013.1"/>
</dbReference>
<dbReference type="Gene3D" id="3.40.50.150">
    <property type="entry name" value="Vaccinia Virus protein VP39"/>
    <property type="match status" value="1"/>
</dbReference>
<dbReference type="GO" id="GO:0009307">
    <property type="term" value="P:DNA restriction-modification system"/>
    <property type="evidence" value="ECO:0007669"/>
    <property type="project" value="UniProtKB-KW"/>
</dbReference>
<dbReference type="InterPro" id="IPR001525">
    <property type="entry name" value="C5_MeTfrase"/>
</dbReference>
<dbReference type="AlphaFoldDB" id="A0A3M8B7Z2"/>
<organism evidence="8 9">
    <name type="scientific">Brevibacillus gelatini</name>
    <dbReference type="NCBI Taxonomy" id="1655277"/>
    <lineage>
        <taxon>Bacteria</taxon>
        <taxon>Bacillati</taxon>
        <taxon>Bacillota</taxon>
        <taxon>Bacilli</taxon>
        <taxon>Bacillales</taxon>
        <taxon>Paenibacillaceae</taxon>
        <taxon>Brevibacillus</taxon>
    </lineage>
</organism>
<evidence type="ECO:0000256" key="4">
    <source>
        <dbReference type="ARBA" id="ARBA00022747"/>
    </source>
</evidence>
<dbReference type="PROSITE" id="PS00094">
    <property type="entry name" value="C5_MTASE_1"/>
    <property type="match status" value="1"/>
</dbReference>
<dbReference type="PANTHER" id="PTHR46098">
    <property type="entry name" value="TRNA (CYTOSINE(38)-C(5))-METHYLTRANSFERASE"/>
    <property type="match status" value="1"/>
</dbReference>
<dbReference type="NCBIfam" id="TIGR00675">
    <property type="entry name" value="dcm"/>
    <property type="match status" value="1"/>
</dbReference>
<name>A0A3M8B7Z2_9BACL</name>
<dbReference type="Gene3D" id="3.90.120.10">
    <property type="entry name" value="DNA Methylase, subunit A, domain 2"/>
    <property type="match status" value="2"/>
</dbReference>
<comment type="similarity">
    <text evidence="5 6">Belongs to the class I-like SAM-binding methyltransferase superfamily. C5-methyltransferase family.</text>
</comment>
<dbReference type="PANTHER" id="PTHR46098:SF1">
    <property type="entry name" value="TRNA (CYTOSINE(38)-C(5))-METHYLTRANSFERASE"/>
    <property type="match status" value="1"/>
</dbReference>
<keyword evidence="9" id="KW-1185">Reference proteome</keyword>
<keyword evidence="1 5" id="KW-0489">Methyltransferase</keyword>
<comment type="caution">
    <text evidence="8">The sequence shown here is derived from an EMBL/GenBank/DDBJ whole genome shotgun (WGS) entry which is preliminary data.</text>
</comment>
<dbReference type="PROSITE" id="PS51679">
    <property type="entry name" value="SAM_MT_C5"/>
    <property type="match status" value="1"/>
</dbReference>
<dbReference type="OrthoDB" id="9813719at2"/>
<keyword evidence="4" id="KW-0680">Restriction system</keyword>
<evidence type="ECO:0000256" key="2">
    <source>
        <dbReference type="ARBA" id="ARBA00022679"/>
    </source>
</evidence>